<accession>A0A1B6NQS3</accession>
<gene>
    <name evidence="1" type="ORF">MGSAQ_002885</name>
</gene>
<sequence length="122" mass="13376">MLVTLSSITTRPSLSAKSRNVIRGICPSLVSLGSSGAFVLRFSMWVRMSEKLKICVSSLSLKRAIETKGSSMVSDSTAGVKVKSDCQNPTSSETLPTLKNDFLGSGLRRYLRFHLKSVYLDR</sequence>
<evidence type="ECO:0000313" key="1">
    <source>
        <dbReference type="EMBL" id="KTF05621.1"/>
    </source>
</evidence>
<comment type="caution">
    <text evidence="1">The sequence shown here is derived from an EMBL/GenBank/DDBJ whole genome shotgun (WGS) entry which is preliminary data.</text>
</comment>
<reference evidence="1" key="1">
    <citation type="submission" date="2013-11" db="EMBL/GenBank/DDBJ databases">
        <title>Microbial diversity, functional groups and degradation webs in Northern and Southern Mediterranean and Red Sea marine crude oil polluted sites.</title>
        <authorList>
            <person name="Daffonchio D."/>
            <person name="Mapelli F."/>
            <person name="Ferrer M."/>
            <person name="Richter M."/>
            <person name="Cherif A."/>
            <person name="Malkawi H.I."/>
            <person name="Yakimov M.M."/>
            <person name="Abdel-Fattah Y.R."/>
            <person name="Blaghen M."/>
            <person name="Golyshin P.N."/>
            <person name="Kalogerakis N."/>
            <person name="Boon N."/>
            <person name="Magagnini M."/>
            <person name="Fava F."/>
        </authorList>
    </citation>
    <scope>NUCLEOTIDE SEQUENCE</scope>
</reference>
<proteinExistence type="predicted"/>
<dbReference type="AlphaFoldDB" id="A0A1B6NQS3"/>
<name>A0A1B6NQS3_9ZZZZ</name>
<organism evidence="1">
    <name type="scientific">marine sediment metagenome</name>
    <dbReference type="NCBI Taxonomy" id="412755"/>
    <lineage>
        <taxon>unclassified sequences</taxon>
        <taxon>metagenomes</taxon>
        <taxon>ecological metagenomes</taxon>
    </lineage>
</organism>
<protein>
    <submittedName>
        <fullName evidence="1">Uncharacterized protein</fullName>
    </submittedName>
</protein>
<dbReference type="EMBL" id="AYSL01001674">
    <property type="protein sequence ID" value="KTF05621.1"/>
    <property type="molecule type" value="Genomic_DNA"/>
</dbReference>